<feature type="binding site" evidence="2">
    <location>
        <begin position="123"/>
        <end position="124"/>
    </location>
    <ligand>
        <name>ATP</name>
        <dbReference type="ChEBI" id="CHEBI:30616"/>
    </ligand>
</feature>
<gene>
    <name evidence="2 5" type="primary">thiL</name>
    <name evidence="5" type="ORF">K9B37_01650</name>
</gene>
<keyword evidence="2" id="KW-0547">Nucleotide-binding</keyword>
<keyword evidence="6" id="KW-1185">Reference proteome</keyword>
<organism evidence="5 6">
    <name type="scientific">Microvirga puerhi</name>
    <dbReference type="NCBI Taxonomy" id="2876078"/>
    <lineage>
        <taxon>Bacteria</taxon>
        <taxon>Pseudomonadati</taxon>
        <taxon>Pseudomonadota</taxon>
        <taxon>Alphaproteobacteria</taxon>
        <taxon>Hyphomicrobiales</taxon>
        <taxon>Methylobacteriaceae</taxon>
        <taxon>Microvirga</taxon>
    </lineage>
</organism>
<dbReference type="InterPro" id="IPR036676">
    <property type="entry name" value="PurM-like_C_sf"/>
</dbReference>
<dbReference type="InterPro" id="IPR006283">
    <property type="entry name" value="ThiL-like"/>
</dbReference>
<accession>A0ABS7VHM8</accession>
<dbReference type="PANTHER" id="PTHR30270">
    <property type="entry name" value="THIAMINE-MONOPHOSPHATE KINASE"/>
    <property type="match status" value="1"/>
</dbReference>
<dbReference type="InterPro" id="IPR010918">
    <property type="entry name" value="PurM-like_C_dom"/>
</dbReference>
<feature type="binding site" evidence="2">
    <location>
        <position position="48"/>
    </location>
    <ligand>
        <name>Mg(2+)</name>
        <dbReference type="ChEBI" id="CHEBI:18420"/>
        <label>1</label>
    </ligand>
</feature>
<comment type="caution">
    <text evidence="5">The sequence shown here is derived from an EMBL/GenBank/DDBJ whole genome shotgun (WGS) entry which is preliminary data.</text>
</comment>
<feature type="binding site" evidence="2">
    <location>
        <position position="124"/>
    </location>
    <ligand>
        <name>Mg(2+)</name>
        <dbReference type="ChEBI" id="CHEBI:18420"/>
        <label>1</label>
    </ligand>
</feature>
<feature type="binding site" evidence="2">
    <location>
        <position position="270"/>
    </location>
    <ligand>
        <name>substrate</name>
    </ligand>
</feature>
<dbReference type="EC" id="2.7.4.16" evidence="2"/>
<reference evidence="5 6" key="1">
    <citation type="submission" date="2021-09" db="EMBL/GenBank/DDBJ databases">
        <title>The complete genome sequence of a new microorganism.</title>
        <authorList>
            <person name="Zi Z."/>
        </authorList>
    </citation>
    <scope>NUCLEOTIDE SEQUENCE [LARGE SCALE GENOMIC DNA]</scope>
    <source>
        <strain evidence="5 6">WGZ8</strain>
    </source>
</reference>
<dbReference type="Proteomes" id="UP000704176">
    <property type="component" value="Unassembled WGS sequence"/>
</dbReference>
<dbReference type="EMBL" id="JAIRBM010000001">
    <property type="protein sequence ID" value="MBZ6075002.1"/>
    <property type="molecule type" value="Genomic_DNA"/>
</dbReference>
<feature type="binding site" evidence="2">
    <location>
        <position position="76"/>
    </location>
    <ligand>
        <name>Mg(2+)</name>
        <dbReference type="ChEBI" id="CHEBI:18420"/>
        <label>4</label>
    </ligand>
</feature>
<evidence type="ECO:0000256" key="1">
    <source>
        <dbReference type="ARBA" id="ARBA00022977"/>
    </source>
</evidence>
<feature type="binding site" evidence="2">
    <location>
        <position position="76"/>
    </location>
    <ligand>
        <name>Mg(2+)</name>
        <dbReference type="ChEBI" id="CHEBI:18420"/>
        <label>3</label>
    </ligand>
</feature>
<comment type="similarity">
    <text evidence="2">Belongs to the thiamine-monophosphate kinase family.</text>
</comment>
<dbReference type="GO" id="GO:0009030">
    <property type="term" value="F:thiamine-phosphate kinase activity"/>
    <property type="evidence" value="ECO:0007669"/>
    <property type="project" value="UniProtKB-EC"/>
</dbReference>
<sequence>MGSAPRPSEDALIARFFAPLAADGGLGLKDDAACLTPKPGHDLILTTDALVETVHFLPGDPAGSVGRKALGVNVSDLAAKGADPAGFLLSLALPSDWTEEWLAAFAAGLGEAARDFGCPLLGGDTVKAKGALTLSVTALGEVPKGHMVRRAGAKAGDVLCVTGTIGDAALGLDLRKEPDWARHLSPDGRAFLADRYLHPRPRHVLAKALRAHAHAAMDVSDGLAGDLAKMMRVSGVSAIVDLDKIPLSVPAKDAVKARPDLLDRIVTGGDDYEILCAVPEKAVDILRREADSCGVSLSAIGRVVPEHDSPVFRAGSRERRYDVGSFSHF</sequence>
<dbReference type="Gene3D" id="3.90.650.10">
    <property type="entry name" value="PurM-like C-terminal domain"/>
    <property type="match status" value="1"/>
</dbReference>
<feature type="domain" description="PurM-like C-terminal" evidence="4">
    <location>
        <begin position="154"/>
        <end position="308"/>
    </location>
</feature>
<name>A0ABS7VHM8_9HYPH</name>
<comment type="caution">
    <text evidence="2">Lacks conserved residue(s) required for the propagation of feature annotation.</text>
</comment>
<evidence type="ECO:0000313" key="6">
    <source>
        <dbReference type="Proteomes" id="UP000704176"/>
    </source>
</evidence>
<comment type="miscellaneous">
    <text evidence="2">Reaction mechanism of ThiL seems to utilize a direct, inline transfer of the gamma-phosphate of ATP to TMP rather than a phosphorylated enzyme intermediate.</text>
</comment>
<evidence type="ECO:0000259" key="3">
    <source>
        <dbReference type="Pfam" id="PF00586"/>
    </source>
</evidence>
<keyword evidence="2 5" id="KW-0808">Transferase</keyword>
<comment type="function">
    <text evidence="2">Catalyzes the ATP-dependent phosphorylation of thiamine-monophosphate (TMP) to form thiamine-pyrophosphate (TPP), the active form of vitamin B1.</text>
</comment>
<keyword evidence="2" id="KW-0067">ATP-binding</keyword>
<evidence type="ECO:0000259" key="4">
    <source>
        <dbReference type="Pfam" id="PF02769"/>
    </source>
</evidence>
<dbReference type="InterPro" id="IPR016188">
    <property type="entry name" value="PurM-like_N"/>
</dbReference>
<feature type="binding site" evidence="2">
    <location>
        <position position="326"/>
    </location>
    <ligand>
        <name>substrate</name>
    </ligand>
</feature>
<feature type="binding site" evidence="2">
    <location>
        <position position="218"/>
    </location>
    <ligand>
        <name>Mg(2+)</name>
        <dbReference type="ChEBI" id="CHEBI:18420"/>
        <label>3</label>
    </ligand>
</feature>
<feature type="binding site" evidence="2">
    <location>
        <position position="47"/>
    </location>
    <ligand>
        <name>Mg(2+)</name>
        <dbReference type="ChEBI" id="CHEBI:18420"/>
        <label>1</label>
    </ligand>
</feature>
<protein>
    <recommendedName>
        <fullName evidence="2">Thiamine-monophosphate kinase</fullName>
        <shortName evidence="2">TMP kinase</shortName>
        <shortName evidence="2">Thiamine-phosphate kinase</shortName>
        <ecNumber evidence="2">2.7.4.16</ecNumber>
    </recommendedName>
</protein>
<comment type="catalytic activity">
    <reaction evidence="2">
        <text>thiamine phosphate + ATP = thiamine diphosphate + ADP</text>
        <dbReference type="Rhea" id="RHEA:15913"/>
        <dbReference type="ChEBI" id="CHEBI:30616"/>
        <dbReference type="ChEBI" id="CHEBI:37575"/>
        <dbReference type="ChEBI" id="CHEBI:58937"/>
        <dbReference type="ChEBI" id="CHEBI:456216"/>
        <dbReference type="EC" id="2.7.4.16"/>
    </reaction>
</comment>
<comment type="pathway">
    <text evidence="2">Cofactor biosynthesis; thiamine diphosphate biosynthesis; thiamine diphosphate from thiamine phosphate: step 1/1.</text>
</comment>
<feature type="binding site" evidence="2">
    <location>
        <position position="31"/>
    </location>
    <ligand>
        <name>Mg(2+)</name>
        <dbReference type="ChEBI" id="CHEBI:18420"/>
        <label>4</label>
    </ligand>
</feature>
<dbReference type="PIRSF" id="PIRSF005303">
    <property type="entry name" value="Thiam_monoph_kin"/>
    <property type="match status" value="1"/>
</dbReference>
<dbReference type="HAMAP" id="MF_02128">
    <property type="entry name" value="TMP_kinase"/>
    <property type="match status" value="1"/>
</dbReference>
<dbReference type="CDD" id="cd02194">
    <property type="entry name" value="ThiL"/>
    <property type="match status" value="1"/>
</dbReference>
<feature type="binding site" evidence="2">
    <location>
        <position position="48"/>
    </location>
    <ligand>
        <name>Mg(2+)</name>
        <dbReference type="ChEBI" id="CHEBI:18420"/>
        <label>2</label>
    </ligand>
</feature>
<feature type="binding site" evidence="2">
    <location>
        <position position="221"/>
    </location>
    <ligand>
        <name>Mg(2+)</name>
        <dbReference type="ChEBI" id="CHEBI:18420"/>
        <label>5</label>
    </ligand>
</feature>
<feature type="binding site" evidence="2">
    <location>
        <position position="150"/>
    </location>
    <ligand>
        <name>ATP</name>
        <dbReference type="ChEBI" id="CHEBI:30616"/>
    </ligand>
</feature>
<dbReference type="NCBIfam" id="TIGR01379">
    <property type="entry name" value="thiL"/>
    <property type="match status" value="1"/>
</dbReference>
<feature type="binding site" evidence="2">
    <location>
        <position position="31"/>
    </location>
    <ligand>
        <name>Mg(2+)</name>
        <dbReference type="ChEBI" id="CHEBI:18420"/>
        <label>3</label>
    </ligand>
</feature>
<dbReference type="SUPFAM" id="SSF55326">
    <property type="entry name" value="PurM N-terminal domain-like"/>
    <property type="match status" value="1"/>
</dbReference>
<evidence type="ECO:0000313" key="5">
    <source>
        <dbReference type="EMBL" id="MBZ6075002.1"/>
    </source>
</evidence>
<dbReference type="Gene3D" id="3.30.1330.10">
    <property type="entry name" value="PurM-like, N-terminal domain"/>
    <property type="match status" value="1"/>
</dbReference>
<evidence type="ECO:0000256" key="2">
    <source>
        <dbReference type="HAMAP-Rule" id="MF_02128"/>
    </source>
</evidence>
<dbReference type="RefSeq" id="WP_224311046.1">
    <property type="nucleotide sequence ID" value="NZ_JAIRBM010000001.1"/>
</dbReference>
<keyword evidence="2" id="KW-0460">Magnesium</keyword>
<feature type="binding site" evidence="2">
    <location>
        <position position="55"/>
    </location>
    <ligand>
        <name>substrate</name>
    </ligand>
</feature>
<keyword evidence="2 5" id="KW-0418">Kinase</keyword>
<dbReference type="SUPFAM" id="SSF56042">
    <property type="entry name" value="PurM C-terminal domain-like"/>
    <property type="match status" value="1"/>
</dbReference>
<feature type="binding site" evidence="2">
    <location>
        <position position="76"/>
    </location>
    <ligand>
        <name>Mg(2+)</name>
        <dbReference type="ChEBI" id="CHEBI:18420"/>
        <label>2</label>
    </ligand>
</feature>
<feature type="domain" description="PurM-like N-terminal" evidence="3">
    <location>
        <begin position="30"/>
        <end position="142"/>
    </location>
</feature>
<dbReference type="Pfam" id="PF00586">
    <property type="entry name" value="AIRS"/>
    <property type="match status" value="1"/>
</dbReference>
<keyword evidence="2" id="KW-0479">Metal-binding</keyword>
<proteinExistence type="inferred from homology"/>
<feature type="binding site" evidence="2">
    <location>
        <position position="46"/>
    </location>
    <ligand>
        <name>Mg(2+)</name>
        <dbReference type="ChEBI" id="CHEBI:18420"/>
        <label>4</label>
    </ligand>
</feature>
<feature type="binding site" evidence="2">
    <location>
        <position position="220"/>
    </location>
    <ligand>
        <name>ATP</name>
        <dbReference type="ChEBI" id="CHEBI:30616"/>
    </ligand>
</feature>
<dbReference type="InterPro" id="IPR036921">
    <property type="entry name" value="PurM-like_N_sf"/>
</dbReference>
<keyword evidence="1 2" id="KW-0784">Thiamine biosynthesis</keyword>
<dbReference type="Pfam" id="PF02769">
    <property type="entry name" value="AIRS_C"/>
    <property type="match status" value="1"/>
</dbReference>
<dbReference type="PANTHER" id="PTHR30270:SF0">
    <property type="entry name" value="THIAMINE-MONOPHOSPHATE KINASE"/>
    <property type="match status" value="1"/>
</dbReference>